<keyword evidence="4" id="KW-0378">Hydrolase</keyword>
<keyword evidence="3 6" id="KW-0732">Signal</keyword>
<sequence length="182" mass="19878">MKSVSVQWWMIVVCGLLLSSCAARKKPDTPTVPPAVTSGTGMVHPKLGIVVPANVNPQLLAGLEKWRGVPYKLGGNSAAGIDCSGLILQLYKEVYQQQTPRTTADLFARSLMIPVDSLQEGDLVFFSINSQKPSHAGLYLWNGFFYHASTSKGVMISSLQEAYWKKYFTAAGRIKKTNATKP</sequence>
<evidence type="ECO:0000256" key="5">
    <source>
        <dbReference type="ARBA" id="ARBA00022807"/>
    </source>
</evidence>
<dbReference type="PANTHER" id="PTHR47360:SF1">
    <property type="entry name" value="ENDOPEPTIDASE NLPC-RELATED"/>
    <property type="match status" value="1"/>
</dbReference>
<dbReference type="InterPro" id="IPR052062">
    <property type="entry name" value="Murein_DD/LD_carboxypeptidase"/>
</dbReference>
<evidence type="ECO:0000313" key="8">
    <source>
        <dbReference type="EMBL" id="QGW28154.1"/>
    </source>
</evidence>
<evidence type="ECO:0000256" key="2">
    <source>
        <dbReference type="ARBA" id="ARBA00022670"/>
    </source>
</evidence>
<dbReference type="EMBL" id="CP046566">
    <property type="protein sequence ID" value="QGW28154.1"/>
    <property type="molecule type" value="Genomic_DNA"/>
</dbReference>
<comment type="similarity">
    <text evidence="1">Belongs to the peptidase C40 family.</text>
</comment>
<dbReference type="SUPFAM" id="SSF54001">
    <property type="entry name" value="Cysteine proteinases"/>
    <property type="match status" value="1"/>
</dbReference>
<feature type="chain" id="PRO_5026337678" evidence="6">
    <location>
        <begin position="26"/>
        <end position="182"/>
    </location>
</feature>
<feature type="signal peptide" evidence="6">
    <location>
        <begin position="1"/>
        <end position="25"/>
    </location>
</feature>
<dbReference type="PANTHER" id="PTHR47360">
    <property type="entry name" value="MUREIN DD-ENDOPEPTIDASE MEPS/MUREIN LD-CARBOXYPEPTIDASE"/>
    <property type="match status" value="1"/>
</dbReference>
<proteinExistence type="inferred from homology"/>
<gene>
    <name evidence="8" type="ORF">GLV81_08660</name>
</gene>
<dbReference type="RefSeq" id="WP_157478513.1">
    <property type="nucleotide sequence ID" value="NZ_CP046566.1"/>
</dbReference>
<dbReference type="KEGG" id="fls:GLV81_08660"/>
<evidence type="ECO:0000256" key="4">
    <source>
        <dbReference type="ARBA" id="ARBA00022801"/>
    </source>
</evidence>
<dbReference type="AlphaFoldDB" id="A0A6I6G7J0"/>
<evidence type="ECO:0000313" key="9">
    <source>
        <dbReference type="Proteomes" id="UP000426027"/>
    </source>
</evidence>
<evidence type="ECO:0000256" key="1">
    <source>
        <dbReference type="ARBA" id="ARBA00007074"/>
    </source>
</evidence>
<protein>
    <submittedName>
        <fullName evidence="8">NlpC/P60 family protein</fullName>
    </submittedName>
</protein>
<accession>A0A6I6G7J0</accession>
<dbReference type="Pfam" id="PF00877">
    <property type="entry name" value="NLPC_P60"/>
    <property type="match status" value="1"/>
</dbReference>
<dbReference type="GO" id="GO:0008234">
    <property type="term" value="F:cysteine-type peptidase activity"/>
    <property type="evidence" value="ECO:0007669"/>
    <property type="project" value="UniProtKB-KW"/>
</dbReference>
<dbReference type="PROSITE" id="PS51935">
    <property type="entry name" value="NLPC_P60"/>
    <property type="match status" value="1"/>
</dbReference>
<name>A0A6I6G7J0_9BACT</name>
<dbReference type="PROSITE" id="PS51257">
    <property type="entry name" value="PROKAR_LIPOPROTEIN"/>
    <property type="match status" value="1"/>
</dbReference>
<feature type="domain" description="NlpC/P60" evidence="7">
    <location>
        <begin position="53"/>
        <end position="175"/>
    </location>
</feature>
<reference evidence="8 9" key="1">
    <citation type="submission" date="2019-11" db="EMBL/GenBank/DDBJ databases">
        <authorList>
            <person name="Im W.T."/>
        </authorList>
    </citation>
    <scope>NUCLEOTIDE SEQUENCE [LARGE SCALE GENOMIC DNA]</scope>
    <source>
        <strain evidence="8 9">SB-02</strain>
    </source>
</reference>
<dbReference type="InterPro" id="IPR038765">
    <property type="entry name" value="Papain-like_cys_pep_sf"/>
</dbReference>
<dbReference type="InterPro" id="IPR000064">
    <property type="entry name" value="NLP_P60_dom"/>
</dbReference>
<keyword evidence="2" id="KW-0645">Protease</keyword>
<dbReference type="GO" id="GO:0006508">
    <property type="term" value="P:proteolysis"/>
    <property type="evidence" value="ECO:0007669"/>
    <property type="project" value="UniProtKB-KW"/>
</dbReference>
<evidence type="ECO:0000256" key="3">
    <source>
        <dbReference type="ARBA" id="ARBA00022729"/>
    </source>
</evidence>
<keyword evidence="5" id="KW-0788">Thiol protease</keyword>
<organism evidence="8 9">
    <name type="scientific">Phnomibacter ginsenosidimutans</name>
    <dbReference type="NCBI Taxonomy" id="2676868"/>
    <lineage>
        <taxon>Bacteria</taxon>
        <taxon>Pseudomonadati</taxon>
        <taxon>Bacteroidota</taxon>
        <taxon>Chitinophagia</taxon>
        <taxon>Chitinophagales</taxon>
        <taxon>Chitinophagaceae</taxon>
        <taxon>Phnomibacter</taxon>
    </lineage>
</organism>
<evidence type="ECO:0000256" key="6">
    <source>
        <dbReference type="SAM" id="SignalP"/>
    </source>
</evidence>
<keyword evidence="9" id="KW-1185">Reference proteome</keyword>
<evidence type="ECO:0000259" key="7">
    <source>
        <dbReference type="PROSITE" id="PS51935"/>
    </source>
</evidence>
<dbReference type="Gene3D" id="3.90.1720.10">
    <property type="entry name" value="endopeptidase domain like (from Nostoc punctiforme)"/>
    <property type="match status" value="1"/>
</dbReference>
<dbReference type="Proteomes" id="UP000426027">
    <property type="component" value="Chromosome"/>
</dbReference>